<proteinExistence type="predicted"/>
<dbReference type="PATRIC" id="fig|106592.7.peg.5131"/>
<dbReference type="OrthoDB" id="8096922at2"/>
<accession>A0A0L8BG95</accession>
<organism evidence="2 3">
    <name type="scientific">Ensifer adhaerens</name>
    <name type="common">Sinorhizobium morelense</name>
    <dbReference type="NCBI Taxonomy" id="106592"/>
    <lineage>
        <taxon>Bacteria</taxon>
        <taxon>Pseudomonadati</taxon>
        <taxon>Pseudomonadota</taxon>
        <taxon>Alphaproteobacteria</taxon>
        <taxon>Hyphomicrobiales</taxon>
        <taxon>Rhizobiaceae</taxon>
        <taxon>Sinorhizobium/Ensifer group</taxon>
        <taxon>Ensifer</taxon>
    </lineage>
</organism>
<dbReference type="Proteomes" id="UP000037425">
    <property type="component" value="Unassembled WGS sequence"/>
</dbReference>
<dbReference type="EMBL" id="LGAP01000033">
    <property type="protein sequence ID" value="KOF13716.1"/>
    <property type="molecule type" value="Genomic_DNA"/>
</dbReference>
<comment type="caution">
    <text evidence="2">The sequence shown here is derived from an EMBL/GenBank/DDBJ whole genome shotgun (WGS) entry which is preliminary data.</text>
</comment>
<dbReference type="AlphaFoldDB" id="A0A0L8BG95"/>
<feature type="region of interest" description="Disordered" evidence="1">
    <location>
        <begin position="1"/>
        <end position="27"/>
    </location>
</feature>
<sequence>MNMSHEQQKHTLLGWQAQGGPPRQSGDLYQFGRRVEVDGSWTIYHVFTGTPARIGPWTMTGLNRRNADKALAILNTH</sequence>
<evidence type="ECO:0000313" key="2">
    <source>
        <dbReference type="EMBL" id="KOF13716.1"/>
    </source>
</evidence>
<name>A0A0L8BG95_ENSAD</name>
<evidence type="ECO:0000313" key="3">
    <source>
        <dbReference type="Proteomes" id="UP000037425"/>
    </source>
</evidence>
<protein>
    <submittedName>
        <fullName evidence="2">Uncharacterized protein</fullName>
    </submittedName>
</protein>
<dbReference type="RefSeq" id="WP_063934170.1">
    <property type="nucleotide sequence ID" value="NZ_LGAP01000033.1"/>
</dbReference>
<reference evidence="3" key="1">
    <citation type="submission" date="2015-07" db="EMBL/GenBank/DDBJ databases">
        <title>Whole genome sequence of an Ensifer adhaerens strain isolated from a cave pool in the Wind Cave National Park.</title>
        <authorList>
            <person name="Eng W.W.H."/>
            <person name="Gan H.M."/>
            <person name="Barton H.A."/>
            <person name="Savka M.A."/>
        </authorList>
    </citation>
    <scope>NUCLEOTIDE SEQUENCE [LARGE SCALE GENOMIC DNA]</scope>
    <source>
        <strain evidence="3">SD006</strain>
    </source>
</reference>
<evidence type="ECO:0000256" key="1">
    <source>
        <dbReference type="SAM" id="MobiDB-lite"/>
    </source>
</evidence>
<gene>
    <name evidence="2" type="ORF">AC244_29865</name>
</gene>